<dbReference type="Proteomes" id="UP001229421">
    <property type="component" value="Unassembled WGS sequence"/>
</dbReference>
<reference evidence="1" key="1">
    <citation type="journal article" date="2023" name="bioRxiv">
        <title>Improved chromosome-level genome assembly for marigold (Tagetes erecta).</title>
        <authorList>
            <person name="Jiang F."/>
            <person name="Yuan L."/>
            <person name="Wang S."/>
            <person name="Wang H."/>
            <person name="Xu D."/>
            <person name="Wang A."/>
            <person name="Fan W."/>
        </authorList>
    </citation>
    <scope>NUCLEOTIDE SEQUENCE</scope>
    <source>
        <strain evidence="1">WSJ</strain>
        <tissue evidence="1">Leaf</tissue>
    </source>
</reference>
<evidence type="ECO:0000313" key="1">
    <source>
        <dbReference type="EMBL" id="KAK1418443.1"/>
    </source>
</evidence>
<keyword evidence="2" id="KW-1185">Reference proteome</keyword>
<proteinExistence type="predicted"/>
<dbReference type="AlphaFoldDB" id="A0AAD8NRR4"/>
<accession>A0AAD8NRR4</accession>
<name>A0AAD8NRR4_TARER</name>
<organism evidence="1 2">
    <name type="scientific">Tagetes erecta</name>
    <name type="common">African marigold</name>
    <dbReference type="NCBI Taxonomy" id="13708"/>
    <lineage>
        <taxon>Eukaryota</taxon>
        <taxon>Viridiplantae</taxon>
        <taxon>Streptophyta</taxon>
        <taxon>Embryophyta</taxon>
        <taxon>Tracheophyta</taxon>
        <taxon>Spermatophyta</taxon>
        <taxon>Magnoliopsida</taxon>
        <taxon>eudicotyledons</taxon>
        <taxon>Gunneridae</taxon>
        <taxon>Pentapetalae</taxon>
        <taxon>asterids</taxon>
        <taxon>campanulids</taxon>
        <taxon>Asterales</taxon>
        <taxon>Asteraceae</taxon>
        <taxon>Asteroideae</taxon>
        <taxon>Heliantheae alliance</taxon>
        <taxon>Tageteae</taxon>
        <taxon>Tagetes</taxon>
    </lineage>
</organism>
<dbReference type="EMBL" id="JAUHHV010000007">
    <property type="protein sequence ID" value="KAK1418443.1"/>
    <property type="molecule type" value="Genomic_DNA"/>
</dbReference>
<comment type="caution">
    <text evidence="1">The sequence shown here is derived from an EMBL/GenBank/DDBJ whole genome shotgun (WGS) entry which is preliminary data.</text>
</comment>
<gene>
    <name evidence="1" type="ORF">QVD17_27588</name>
</gene>
<protein>
    <submittedName>
        <fullName evidence="1">Uncharacterized protein</fullName>
    </submittedName>
</protein>
<sequence>MASDSANPSLVRVLLLALPSQSSLKTWKLFPQQVAHLFVVHLQLFRLSFGPNKAHCIRCGTIYVEVGVQLVFEKHIEDSCKTLKNALDSGQPTMLTNGQIWHYNVEADHVDVAEWRQDSTLLEEEHTIEMEIHDVEAG</sequence>
<evidence type="ECO:0000313" key="2">
    <source>
        <dbReference type="Proteomes" id="UP001229421"/>
    </source>
</evidence>